<comment type="caution">
    <text evidence="9">The sequence shown here is derived from an EMBL/GenBank/DDBJ whole genome shotgun (WGS) entry which is preliminary data.</text>
</comment>
<feature type="transmembrane region" description="Helical" evidence="6">
    <location>
        <begin position="12"/>
        <end position="35"/>
    </location>
</feature>
<keyword evidence="2" id="KW-1003">Cell membrane</keyword>
<dbReference type="Proteomes" id="UP000715441">
    <property type="component" value="Unassembled WGS sequence"/>
</dbReference>
<keyword evidence="10" id="KW-1185">Reference proteome</keyword>
<evidence type="ECO:0000259" key="7">
    <source>
        <dbReference type="Pfam" id="PF09851"/>
    </source>
</evidence>
<dbReference type="InterPro" id="IPR027379">
    <property type="entry name" value="CLS_N"/>
</dbReference>
<proteinExistence type="predicted"/>
<dbReference type="InterPro" id="IPR018649">
    <property type="entry name" value="SHOCT"/>
</dbReference>
<evidence type="ECO:0000256" key="2">
    <source>
        <dbReference type="ARBA" id="ARBA00022475"/>
    </source>
</evidence>
<evidence type="ECO:0000256" key="6">
    <source>
        <dbReference type="SAM" id="Phobius"/>
    </source>
</evidence>
<keyword evidence="5 6" id="KW-0472">Membrane</keyword>
<dbReference type="EMBL" id="JAAXLS010000002">
    <property type="protein sequence ID" value="NKQ52324.1"/>
    <property type="molecule type" value="Genomic_DNA"/>
</dbReference>
<dbReference type="Pfam" id="PF09851">
    <property type="entry name" value="SHOCT"/>
    <property type="match status" value="1"/>
</dbReference>
<dbReference type="RefSeq" id="WP_168512076.1">
    <property type="nucleotide sequence ID" value="NZ_JAAXLS010000002.1"/>
</dbReference>
<evidence type="ECO:0000313" key="9">
    <source>
        <dbReference type="EMBL" id="NKQ52324.1"/>
    </source>
</evidence>
<feature type="domain" description="Cardiolipin synthase N-terminal" evidence="8">
    <location>
        <begin position="24"/>
        <end position="67"/>
    </location>
</feature>
<dbReference type="Pfam" id="PF13396">
    <property type="entry name" value="PLDc_N"/>
    <property type="match status" value="1"/>
</dbReference>
<evidence type="ECO:0000313" key="10">
    <source>
        <dbReference type="Proteomes" id="UP000715441"/>
    </source>
</evidence>
<accession>A0ABX1IXY8</accession>
<evidence type="ECO:0000256" key="3">
    <source>
        <dbReference type="ARBA" id="ARBA00022692"/>
    </source>
</evidence>
<evidence type="ECO:0000256" key="1">
    <source>
        <dbReference type="ARBA" id="ARBA00004651"/>
    </source>
</evidence>
<evidence type="ECO:0000256" key="4">
    <source>
        <dbReference type="ARBA" id="ARBA00022989"/>
    </source>
</evidence>
<reference evidence="9 10" key="1">
    <citation type="submission" date="2020-04" db="EMBL/GenBank/DDBJ databases">
        <title>Novel species.</title>
        <authorList>
            <person name="Teo W.F.A."/>
            <person name="Lipun K."/>
            <person name="Srisuk N."/>
            <person name="Duangmal K."/>
        </authorList>
    </citation>
    <scope>NUCLEOTIDE SEQUENCE [LARGE SCALE GENOMIC DNA]</scope>
    <source>
        <strain evidence="9 10">K13G38</strain>
    </source>
</reference>
<name>A0ABX1IXY8_9PSEU</name>
<feature type="transmembrane region" description="Helical" evidence="6">
    <location>
        <begin position="47"/>
        <end position="67"/>
    </location>
</feature>
<organism evidence="9 10">
    <name type="scientific">Amycolatopsis acididurans</name>
    <dbReference type="NCBI Taxonomy" id="2724524"/>
    <lineage>
        <taxon>Bacteria</taxon>
        <taxon>Bacillati</taxon>
        <taxon>Actinomycetota</taxon>
        <taxon>Actinomycetes</taxon>
        <taxon>Pseudonocardiales</taxon>
        <taxon>Pseudonocardiaceae</taxon>
        <taxon>Amycolatopsis</taxon>
    </lineage>
</organism>
<protein>
    <submittedName>
        <fullName evidence="9">SHOCT domain-containing protein</fullName>
    </submittedName>
</protein>
<evidence type="ECO:0000256" key="5">
    <source>
        <dbReference type="ARBA" id="ARBA00023136"/>
    </source>
</evidence>
<keyword evidence="3 6" id="KW-0812">Transmembrane</keyword>
<feature type="domain" description="SHOCT" evidence="7">
    <location>
        <begin position="106"/>
        <end position="133"/>
    </location>
</feature>
<sequence length="136" mass="15533">MVLAQGNYPFLDLMWTMLVFFAWVIWFWLLIMIFGDLFRRDISGWAKAGWTVLVIVLPFIGVLVYLITQGKHMAERRQAEARATQSQFDDYVRSVATTSDGGGASDQIEKAKRLLDEGAINDEEYHSLKKKALASR</sequence>
<comment type="subcellular location">
    <subcellularLocation>
        <location evidence="1">Cell membrane</location>
        <topology evidence="1">Multi-pass membrane protein</topology>
    </subcellularLocation>
</comment>
<gene>
    <name evidence="9" type="ORF">HFP15_05465</name>
</gene>
<evidence type="ECO:0000259" key="8">
    <source>
        <dbReference type="Pfam" id="PF13396"/>
    </source>
</evidence>
<keyword evidence="4 6" id="KW-1133">Transmembrane helix</keyword>